<dbReference type="Pfam" id="PF02771">
    <property type="entry name" value="Acyl-CoA_dh_N"/>
    <property type="match status" value="1"/>
</dbReference>
<dbReference type="InterPro" id="IPR037069">
    <property type="entry name" value="AcylCoA_DH/ox_N_sf"/>
</dbReference>
<comment type="cofactor">
    <cofactor evidence="1 6">
        <name>FAD</name>
        <dbReference type="ChEBI" id="CHEBI:57692"/>
    </cofactor>
</comment>
<proteinExistence type="inferred from homology"/>
<dbReference type="InterPro" id="IPR009075">
    <property type="entry name" value="AcylCo_DH/oxidase_C"/>
</dbReference>
<gene>
    <name evidence="10" type="ORF">BDW59DRAFT_180621</name>
</gene>
<evidence type="ECO:0000256" key="1">
    <source>
        <dbReference type="ARBA" id="ARBA00001974"/>
    </source>
</evidence>
<dbReference type="Pfam" id="PF02770">
    <property type="entry name" value="Acyl-CoA_dh_M"/>
    <property type="match status" value="1"/>
</dbReference>
<evidence type="ECO:0000256" key="4">
    <source>
        <dbReference type="ARBA" id="ARBA00022827"/>
    </source>
</evidence>
<keyword evidence="11" id="KW-1185">Reference proteome</keyword>
<sequence length="438" mass="47778">MSPSNCSTPGNRGVVEPFGSCTPFAEPAWYNALASPYYTDSHRVLRKYVREYVEANVEPYADQWEEDGLVPTEDSLNFIRAGLVFQDLPPRYRNGIPLPCNVPYEEWDIFHFIVLHFELAKTHAGVCVGLSGSSAIGAPPIVHFGTEEQKQRWLPGILTGDITFCLGATEPTGGSDLSGLKTTAVKDASGRFYIVNGNKKWITGAAKATHMTTAVRTGGGGLGGISVLVIETNSPGVTMHKIKNSGHNAANSQWVTLENVRVPAENLIGEENTGFATLMTNFNRERLIMAVNANSQARICLKDAYEYAQDRHTFGKPLISHQIIRAKLATIARYVEAHWAWIEQLAYHVKVNKGAIDDLSARIALAKVQGGRLLELANREAQQIFGGAGCQRGGVGSRVEQISRDLRVVVVGGGSEEILTDLAMRQEAAWAKTRSSNL</sequence>
<evidence type="ECO:0000259" key="7">
    <source>
        <dbReference type="Pfam" id="PF00441"/>
    </source>
</evidence>
<evidence type="ECO:0000256" key="5">
    <source>
        <dbReference type="ARBA" id="ARBA00023002"/>
    </source>
</evidence>
<dbReference type="InterPro" id="IPR009100">
    <property type="entry name" value="AcylCoA_DH/oxidase_NM_dom_sf"/>
</dbReference>
<dbReference type="Proteomes" id="UP001610335">
    <property type="component" value="Unassembled WGS sequence"/>
</dbReference>
<dbReference type="Pfam" id="PF00441">
    <property type="entry name" value="Acyl-CoA_dh_1"/>
    <property type="match status" value="1"/>
</dbReference>
<comment type="caution">
    <text evidence="10">The sequence shown here is derived from an EMBL/GenBank/DDBJ whole genome shotgun (WGS) entry which is preliminary data.</text>
</comment>
<evidence type="ECO:0000256" key="2">
    <source>
        <dbReference type="ARBA" id="ARBA00009347"/>
    </source>
</evidence>
<evidence type="ECO:0000313" key="10">
    <source>
        <dbReference type="EMBL" id="KAL2823612.1"/>
    </source>
</evidence>
<evidence type="ECO:0000256" key="6">
    <source>
        <dbReference type="RuleBase" id="RU362125"/>
    </source>
</evidence>
<dbReference type="PANTHER" id="PTHR48083:SF28">
    <property type="entry name" value="ACYL-COA DEHYDROGENASE FAMILY PROTEIN (AFU_ORTHOLOGUE AFUA_6G10880)-RELATED"/>
    <property type="match status" value="1"/>
</dbReference>
<dbReference type="Gene3D" id="1.10.540.10">
    <property type="entry name" value="Acyl-CoA dehydrogenase/oxidase, N-terminal domain"/>
    <property type="match status" value="1"/>
</dbReference>
<comment type="similarity">
    <text evidence="2 6">Belongs to the acyl-CoA dehydrogenase family.</text>
</comment>
<feature type="domain" description="Acyl-CoA oxidase/dehydrogenase middle" evidence="8">
    <location>
        <begin position="165"/>
        <end position="260"/>
    </location>
</feature>
<evidence type="ECO:0000259" key="9">
    <source>
        <dbReference type="Pfam" id="PF02771"/>
    </source>
</evidence>
<dbReference type="InterPro" id="IPR050741">
    <property type="entry name" value="Acyl-CoA_dehydrogenase"/>
</dbReference>
<evidence type="ECO:0000259" key="8">
    <source>
        <dbReference type="Pfam" id="PF02770"/>
    </source>
</evidence>
<dbReference type="InterPro" id="IPR046373">
    <property type="entry name" value="Acyl-CoA_Oxase/DH_mid-dom_sf"/>
</dbReference>
<dbReference type="Gene3D" id="1.20.140.10">
    <property type="entry name" value="Butyryl-CoA Dehydrogenase, subunit A, domain 3"/>
    <property type="match status" value="1"/>
</dbReference>
<dbReference type="EMBL" id="JBFXLS010000051">
    <property type="protein sequence ID" value="KAL2823612.1"/>
    <property type="molecule type" value="Genomic_DNA"/>
</dbReference>
<dbReference type="SUPFAM" id="SSF47203">
    <property type="entry name" value="Acyl-CoA dehydrogenase C-terminal domain-like"/>
    <property type="match status" value="1"/>
</dbReference>
<dbReference type="SUPFAM" id="SSF56645">
    <property type="entry name" value="Acyl-CoA dehydrogenase NM domain-like"/>
    <property type="match status" value="1"/>
</dbReference>
<dbReference type="InterPro" id="IPR036250">
    <property type="entry name" value="AcylCo_DH-like_C"/>
</dbReference>
<keyword evidence="4 6" id="KW-0274">FAD</keyword>
<organism evidence="10 11">
    <name type="scientific">Aspergillus cavernicola</name>
    <dbReference type="NCBI Taxonomy" id="176166"/>
    <lineage>
        <taxon>Eukaryota</taxon>
        <taxon>Fungi</taxon>
        <taxon>Dikarya</taxon>
        <taxon>Ascomycota</taxon>
        <taxon>Pezizomycotina</taxon>
        <taxon>Eurotiomycetes</taxon>
        <taxon>Eurotiomycetidae</taxon>
        <taxon>Eurotiales</taxon>
        <taxon>Aspergillaceae</taxon>
        <taxon>Aspergillus</taxon>
        <taxon>Aspergillus subgen. Nidulantes</taxon>
    </lineage>
</organism>
<keyword evidence="5 6" id="KW-0560">Oxidoreductase</keyword>
<dbReference type="InterPro" id="IPR013786">
    <property type="entry name" value="AcylCoA_DH/ox_N"/>
</dbReference>
<reference evidence="10 11" key="1">
    <citation type="submission" date="2024-07" db="EMBL/GenBank/DDBJ databases">
        <title>Section-level genome sequencing and comparative genomics of Aspergillus sections Usti and Cavernicolus.</title>
        <authorList>
            <consortium name="Lawrence Berkeley National Laboratory"/>
            <person name="Nybo J.L."/>
            <person name="Vesth T.C."/>
            <person name="Theobald S."/>
            <person name="Frisvad J.C."/>
            <person name="Larsen T.O."/>
            <person name="Kjaerboelling I."/>
            <person name="Rothschild-Mancinelli K."/>
            <person name="Lyhne E.K."/>
            <person name="Kogle M.E."/>
            <person name="Barry K."/>
            <person name="Clum A."/>
            <person name="Na H."/>
            <person name="Ledsgaard L."/>
            <person name="Lin J."/>
            <person name="Lipzen A."/>
            <person name="Kuo A."/>
            <person name="Riley R."/>
            <person name="Mondo S."/>
            <person name="LaButti K."/>
            <person name="Haridas S."/>
            <person name="Pangalinan J."/>
            <person name="Salamov A.A."/>
            <person name="Simmons B.A."/>
            <person name="Magnuson J.K."/>
            <person name="Chen J."/>
            <person name="Drula E."/>
            <person name="Henrissat B."/>
            <person name="Wiebenga A."/>
            <person name="Lubbers R.J."/>
            <person name="Gomes A.C."/>
            <person name="Makela M.R."/>
            <person name="Stajich J."/>
            <person name="Grigoriev I.V."/>
            <person name="Mortensen U.H."/>
            <person name="De vries R.P."/>
            <person name="Baker S.E."/>
            <person name="Andersen M.R."/>
        </authorList>
    </citation>
    <scope>NUCLEOTIDE SEQUENCE [LARGE SCALE GENOMIC DNA]</scope>
    <source>
        <strain evidence="10 11">CBS 600.67</strain>
    </source>
</reference>
<accession>A0ABR4I789</accession>
<evidence type="ECO:0000256" key="3">
    <source>
        <dbReference type="ARBA" id="ARBA00022630"/>
    </source>
</evidence>
<feature type="domain" description="Acyl-CoA dehydrogenase/oxidase C-terminal" evidence="7">
    <location>
        <begin position="272"/>
        <end position="425"/>
    </location>
</feature>
<feature type="domain" description="Acyl-CoA dehydrogenase/oxidase N-terminal" evidence="9">
    <location>
        <begin position="39"/>
        <end position="161"/>
    </location>
</feature>
<dbReference type="InterPro" id="IPR006091">
    <property type="entry name" value="Acyl-CoA_Oxase/DH_mid-dom"/>
</dbReference>
<dbReference type="Gene3D" id="2.40.110.10">
    <property type="entry name" value="Butyryl-CoA Dehydrogenase, subunit A, domain 2"/>
    <property type="match status" value="1"/>
</dbReference>
<dbReference type="PANTHER" id="PTHR48083">
    <property type="entry name" value="MEDIUM-CHAIN SPECIFIC ACYL-COA DEHYDROGENASE, MITOCHONDRIAL-RELATED"/>
    <property type="match status" value="1"/>
</dbReference>
<evidence type="ECO:0000313" key="11">
    <source>
        <dbReference type="Proteomes" id="UP001610335"/>
    </source>
</evidence>
<name>A0ABR4I789_9EURO</name>
<protein>
    <submittedName>
        <fullName evidence="10">Acyl-CoA dehydrogenase/oxidase</fullName>
    </submittedName>
</protein>
<keyword evidence="3 6" id="KW-0285">Flavoprotein</keyword>